<dbReference type="InterPro" id="IPR038377">
    <property type="entry name" value="Na/Glc_symporter_sf"/>
</dbReference>
<feature type="transmembrane region" description="Helical" evidence="12">
    <location>
        <begin position="90"/>
        <end position="112"/>
    </location>
</feature>
<dbReference type="CDD" id="cd11492">
    <property type="entry name" value="SLC5sbd_NIS-SMVT"/>
    <property type="match status" value="1"/>
</dbReference>
<evidence type="ECO:0000256" key="1">
    <source>
        <dbReference type="ARBA" id="ARBA00004651"/>
    </source>
</evidence>
<keyword evidence="4" id="KW-1003">Cell membrane</keyword>
<protein>
    <submittedName>
        <fullName evidence="14">Sodium-dependent multivitamin transporter isoform X1</fullName>
    </submittedName>
</protein>
<evidence type="ECO:0000256" key="4">
    <source>
        <dbReference type="ARBA" id="ARBA00022475"/>
    </source>
</evidence>
<keyword evidence="9 12" id="KW-0472">Membrane</keyword>
<keyword evidence="8" id="KW-0406">Ion transport</keyword>
<dbReference type="NCBIfam" id="TIGR00813">
    <property type="entry name" value="sss"/>
    <property type="match status" value="1"/>
</dbReference>
<dbReference type="PANTHER" id="PTHR42985:SF40">
    <property type="entry name" value="LD47995P-RELATED"/>
    <property type="match status" value="1"/>
</dbReference>
<comment type="similarity">
    <text evidence="2 11">Belongs to the sodium:solute symporter (SSF) (TC 2.A.21) family.</text>
</comment>
<evidence type="ECO:0000256" key="2">
    <source>
        <dbReference type="ARBA" id="ARBA00006434"/>
    </source>
</evidence>
<comment type="subcellular location">
    <subcellularLocation>
        <location evidence="1">Cell membrane</location>
        <topology evidence="1">Multi-pass membrane protein</topology>
    </subcellularLocation>
</comment>
<evidence type="ECO:0000256" key="5">
    <source>
        <dbReference type="ARBA" id="ARBA00022692"/>
    </source>
</evidence>
<evidence type="ECO:0000256" key="11">
    <source>
        <dbReference type="RuleBase" id="RU362091"/>
    </source>
</evidence>
<keyword evidence="7" id="KW-0915">Sodium</keyword>
<accession>A0AAJ7SC75</accession>
<feature type="transmembrane region" description="Helical" evidence="12">
    <location>
        <begin position="345"/>
        <end position="370"/>
    </location>
</feature>
<evidence type="ECO:0000256" key="3">
    <source>
        <dbReference type="ARBA" id="ARBA00022448"/>
    </source>
</evidence>
<dbReference type="RefSeq" id="XP_026675240.1">
    <property type="nucleotide sequence ID" value="XM_026819439.1"/>
</dbReference>
<keyword evidence="5 12" id="KW-0812">Transmembrane</keyword>
<reference evidence="14" key="1">
    <citation type="submission" date="2025-08" db="UniProtKB">
        <authorList>
            <consortium name="RefSeq"/>
        </authorList>
    </citation>
    <scope>IDENTIFICATION</scope>
    <source>
        <tissue evidence="14">Whole body</tissue>
    </source>
</reference>
<dbReference type="PANTHER" id="PTHR42985">
    <property type="entry name" value="SODIUM-COUPLED MONOCARBOXYLATE TRANSPORTER"/>
    <property type="match status" value="1"/>
</dbReference>
<feature type="transmembrane region" description="Helical" evidence="12">
    <location>
        <begin position="515"/>
        <end position="536"/>
    </location>
</feature>
<dbReference type="GO" id="GO:0006814">
    <property type="term" value="P:sodium ion transport"/>
    <property type="evidence" value="ECO:0007669"/>
    <property type="project" value="UniProtKB-KW"/>
</dbReference>
<evidence type="ECO:0000256" key="9">
    <source>
        <dbReference type="ARBA" id="ARBA00023136"/>
    </source>
</evidence>
<feature type="transmembrane region" description="Helical" evidence="12">
    <location>
        <begin position="285"/>
        <end position="310"/>
    </location>
</feature>
<gene>
    <name evidence="14" type="primary">LOC108632166</name>
</gene>
<dbReference type="Gene3D" id="1.20.1730.10">
    <property type="entry name" value="Sodium/glucose cotransporter"/>
    <property type="match status" value="1"/>
</dbReference>
<organism evidence="13 14">
    <name type="scientific">Ceratina calcarata</name>
    <dbReference type="NCBI Taxonomy" id="156304"/>
    <lineage>
        <taxon>Eukaryota</taxon>
        <taxon>Metazoa</taxon>
        <taxon>Ecdysozoa</taxon>
        <taxon>Arthropoda</taxon>
        <taxon>Hexapoda</taxon>
        <taxon>Insecta</taxon>
        <taxon>Pterygota</taxon>
        <taxon>Neoptera</taxon>
        <taxon>Endopterygota</taxon>
        <taxon>Hymenoptera</taxon>
        <taxon>Apocrita</taxon>
        <taxon>Aculeata</taxon>
        <taxon>Apoidea</taxon>
        <taxon>Anthophila</taxon>
        <taxon>Apidae</taxon>
        <taxon>Ceratina</taxon>
        <taxon>Zadontomerus</taxon>
    </lineage>
</organism>
<feature type="transmembrane region" description="Helical" evidence="12">
    <location>
        <begin position="450"/>
        <end position="471"/>
    </location>
</feature>
<proteinExistence type="inferred from homology"/>
<dbReference type="PROSITE" id="PS50283">
    <property type="entry name" value="NA_SOLUT_SYMP_3"/>
    <property type="match status" value="1"/>
</dbReference>
<dbReference type="InterPro" id="IPR051163">
    <property type="entry name" value="Sodium:Solute_Symporter_SSF"/>
</dbReference>
<feature type="transmembrane region" description="Helical" evidence="12">
    <location>
        <begin position="169"/>
        <end position="190"/>
    </location>
</feature>
<dbReference type="Proteomes" id="UP000694925">
    <property type="component" value="Unplaced"/>
</dbReference>
<name>A0AAJ7SC75_9HYME</name>
<sequence length="583" mass="63178">MDENKDNGNRTSTLQWPDYLVIGVMLSISAGIGLYYRFTGGRQRTAEEYFSANKSMGAVTLAIALTVSFVSAITLLGISAENYAYGTQIMLLYLGGFIGTPITLFFYLPVFTELNVMSVYEYLEKRFGVTARLVTSTANFLQLLLYTGVVLFAPSIALEATTGLSGDMSVLLVGFICTFYSTLGGIKAVLITDVFQALLMFAGIACVLGVAAADLDGSLSNVWSIAQAGGRIEFFDFRIDPTIRHTWWSLLVGSTTFFLSLYAVNQVQVQRLLTAKDKKTSTNALFLSGPITMALGVLTSFCGLAVYAVYKDCDPFTSGKITMFDMILPYFAADRMSRLPGITGLFISGVFSASLSTISAMLNSLAAVALEDYVKPACHKFGMHFSSERATMIGKALAIMNGFLCLSVAFLAKSMGSLIQAALSISGAIGGPILGIFTLGMFIEAANETGAIVGMVSALTICIWAALGSTISGTSQGQTLPLSIDGCDNSTLQLEHFNNQNIDNSSYLYLYRISYMWYTPLGLVITLLVGYVTSLVTNRILYKNARELNPSLFVPMLAARIRRRREDAAKTTSSQMFVLENRK</sequence>
<feature type="transmembrane region" description="Helical" evidence="12">
    <location>
        <begin position="246"/>
        <end position="264"/>
    </location>
</feature>
<feature type="transmembrane region" description="Helical" evidence="12">
    <location>
        <begin position="390"/>
        <end position="412"/>
    </location>
</feature>
<keyword evidence="3" id="KW-0813">Transport</keyword>
<feature type="transmembrane region" description="Helical" evidence="12">
    <location>
        <begin position="58"/>
        <end position="78"/>
    </location>
</feature>
<keyword evidence="6 12" id="KW-1133">Transmembrane helix</keyword>
<feature type="transmembrane region" description="Helical" evidence="12">
    <location>
        <begin position="133"/>
        <end position="157"/>
    </location>
</feature>
<keyword evidence="10" id="KW-0739">Sodium transport</keyword>
<dbReference type="InterPro" id="IPR001734">
    <property type="entry name" value="Na/solute_symporter"/>
</dbReference>
<dbReference type="GeneID" id="108632166"/>
<evidence type="ECO:0000256" key="8">
    <source>
        <dbReference type="ARBA" id="ARBA00023065"/>
    </source>
</evidence>
<dbReference type="AlphaFoldDB" id="A0AAJ7SC75"/>
<dbReference type="Pfam" id="PF00474">
    <property type="entry name" value="SSF"/>
    <property type="match status" value="1"/>
</dbReference>
<keyword evidence="13" id="KW-1185">Reference proteome</keyword>
<dbReference type="GO" id="GO:0005886">
    <property type="term" value="C:plasma membrane"/>
    <property type="evidence" value="ECO:0007669"/>
    <property type="project" value="UniProtKB-SubCell"/>
</dbReference>
<dbReference type="KEGG" id="ccal:108632166"/>
<evidence type="ECO:0000313" key="14">
    <source>
        <dbReference type="RefSeq" id="XP_026675240.1"/>
    </source>
</evidence>
<evidence type="ECO:0000256" key="12">
    <source>
        <dbReference type="SAM" id="Phobius"/>
    </source>
</evidence>
<evidence type="ECO:0000313" key="13">
    <source>
        <dbReference type="Proteomes" id="UP000694925"/>
    </source>
</evidence>
<evidence type="ECO:0000256" key="10">
    <source>
        <dbReference type="ARBA" id="ARBA00023201"/>
    </source>
</evidence>
<dbReference type="GO" id="GO:0015293">
    <property type="term" value="F:symporter activity"/>
    <property type="evidence" value="ECO:0007669"/>
    <property type="project" value="TreeGrafter"/>
</dbReference>
<feature type="transmembrane region" description="Helical" evidence="12">
    <location>
        <begin position="197"/>
        <end position="215"/>
    </location>
</feature>
<evidence type="ECO:0000256" key="6">
    <source>
        <dbReference type="ARBA" id="ARBA00022989"/>
    </source>
</evidence>
<feature type="transmembrane region" description="Helical" evidence="12">
    <location>
        <begin position="20"/>
        <end position="38"/>
    </location>
</feature>
<feature type="transmembrane region" description="Helical" evidence="12">
    <location>
        <begin position="418"/>
        <end position="443"/>
    </location>
</feature>
<evidence type="ECO:0000256" key="7">
    <source>
        <dbReference type="ARBA" id="ARBA00023053"/>
    </source>
</evidence>